<dbReference type="InterPro" id="IPR027267">
    <property type="entry name" value="AH/BAR_dom_sf"/>
</dbReference>
<evidence type="ECO:0000256" key="4">
    <source>
        <dbReference type="PROSITE-ProRule" id="PRU01077"/>
    </source>
</evidence>
<dbReference type="PANTHER" id="PTHR21680">
    <property type="entry name" value="COILED-COIL DOMAIN-CONTAINING PROTEIN 124"/>
    <property type="match status" value="1"/>
</dbReference>
<evidence type="ECO:0000256" key="1">
    <source>
        <dbReference type="ARBA" id="ARBA00004214"/>
    </source>
</evidence>
<feature type="compositionally biased region" description="Basic and acidic residues" evidence="5">
    <location>
        <begin position="216"/>
        <end position="243"/>
    </location>
</feature>
<dbReference type="GO" id="GO:0003713">
    <property type="term" value="F:transcription coactivator activity"/>
    <property type="evidence" value="ECO:0007669"/>
    <property type="project" value="TreeGrafter"/>
</dbReference>
<dbReference type="SUPFAM" id="SSF103657">
    <property type="entry name" value="BAR/IMD domain-like"/>
    <property type="match status" value="1"/>
</dbReference>
<protein>
    <recommendedName>
        <fullName evidence="6">F-BAR domain-containing protein</fullName>
    </recommendedName>
</protein>
<evidence type="ECO:0000313" key="7">
    <source>
        <dbReference type="Ensembl" id="ENSAZOP00000008767.1"/>
    </source>
</evidence>
<dbReference type="GO" id="GO:0006366">
    <property type="term" value="P:transcription by RNA polymerase II"/>
    <property type="evidence" value="ECO:0007669"/>
    <property type="project" value="TreeGrafter"/>
</dbReference>
<dbReference type="InterPro" id="IPR054414">
    <property type="entry name" value="Ccdc124/Oxs1_C"/>
</dbReference>
<dbReference type="Gene3D" id="1.20.1270.60">
    <property type="entry name" value="Arfaptin homology (AH) domain/BAR domain"/>
    <property type="match status" value="1"/>
</dbReference>
<dbReference type="InterPro" id="IPR010422">
    <property type="entry name" value="Ccdc124/Oxs1"/>
</dbReference>
<comment type="subcellular location">
    <subcellularLocation>
        <location evidence="1">Midbody</location>
    </subcellularLocation>
</comment>
<comment type="similarity">
    <text evidence="2">Belongs to the CCDC124 family.</text>
</comment>
<dbReference type="Proteomes" id="UP000694549">
    <property type="component" value="Unplaced"/>
</dbReference>
<dbReference type="PROSITE" id="PS51741">
    <property type="entry name" value="F_BAR"/>
    <property type="match status" value="1"/>
</dbReference>
<dbReference type="Ensembl" id="ENSAZOT00000009356.1">
    <property type="protein sequence ID" value="ENSAZOP00000008767.1"/>
    <property type="gene ID" value="ENSAZOG00000005567.1"/>
</dbReference>
<feature type="region of interest" description="Disordered" evidence="5">
    <location>
        <begin position="194"/>
        <end position="243"/>
    </location>
</feature>
<evidence type="ECO:0000256" key="3">
    <source>
        <dbReference type="ARBA" id="ARBA00023054"/>
    </source>
</evidence>
<evidence type="ECO:0000256" key="2">
    <source>
        <dbReference type="ARBA" id="ARBA00008296"/>
    </source>
</evidence>
<proteinExistence type="inferred from homology"/>
<dbReference type="GO" id="GO:0005634">
    <property type="term" value="C:nucleus"/>
    <property type="evidence" value="ECO:0007669"/>
    <property type="project" value="TreeGrafter"/>
</dbReference>
<dbReference type="PANTHER" id="PTHR21680:SF0">
    <property type="entry name" value="COILED-COIL DOMAIN-CONTAINING PROTEIN 124"/>
    <property type="match status" value="1"/>
</dbReference>
<feature type="compositionally biased region" description="Basic residues" evidence="5">
    <location>
        <begin position="330"/>
        <end position="339"/>
    </location>
</feature>
<evidence type="ECO:0000256" key="5">
    <source>
        <dbReference type="SAM" id="MobiDB-lite"/>
    </source>
</evidence>
<keyword evidence="8" id="KW-1185">Reference proteome</keyword>
<dbReference type="AlphaFoldDB" id="A0A8B9UIZ5"/>
<reference evidence="7" key="2">
    <citation type="submission" date="2025-09" db="UniProtKB">
        <authorList>
            <consortium name="Ensembl"/>
        </authorList>
    </citation>
    <scope>IDENTIFICATION</scope>
</reference>
<feature type="domain" description="F-BAR" evidence="6">
    <location>
        <begin position="1"/>
        <end position="239"/>
    </location>
</feature>
<dbReference type="InterPro" id="IPR031160">
    <property type="entry name" value="F_BAR_dom"/>
</dbReference>
<dbReference type="Pfam" id="PF06244">
    <property type="entry name" value="Ccdc124"/>
    <property type="match status" value="1"/>
</dbReference>
<dbReference type="InterPro" id="IPR001060">
    <property type="entry name" value="FCH_dom"/>
</dbReference>
<sequence>MKHAQIATKELADFVRERAAIEENYAKAMVKLSKMATNGTQLGTFAPLWEVFRISSDKLALCHLELMKKLHDLIKEIARYGEEQGRVHKKSKEEAAGTLEAVQLLHGVAQLLPKSKESYHSKCQEYERLRKEGTSQKELDKAELKSRKAGEALRRAVDKYNAARADFEQRMEEREKRRLEQLERKKELQRLLEEEDSKLKGKSPKQVAPGKVTRAQIEESIRKDQQQKENTDTVEKEKTHLEVPLEENINRRVPEEGTVEARTIEDAIAVLSVANELDRHPERRMKAAFTAFEELNLPRLKQENPNMRLSQLKQLLKKEWMKSPDNPMNQRHKAYNSQK</sequence>
<feature type="region of interest" description="Disordered" evidence="5">
    <location>
        <begin position="320"/>
        <end position="339"/>
    </location>
</feature>
<dbReference type="GO" id="GO:0030496">
    <property type="term" value="C:midbody"/>
    <property type="evidence" value="ECO:0007669"/>
    <property type="project" value="UniProtKB-SubCell"/>
</dbReference>
<reference evidence="7" key="1">
    <citation type="submission" date="2025-08" db="UniProtKB">
        <authorList>
            <consortium name="Ensembl"/>
        </authorList>
    </citation>
    <scope>IDENTIFICATION</scope>
</reference>
<dbReference type="Pfam" id="PF00611">
    <property type="entry name" value="FCH"/>
    <property type="match status" value="1"/>
</dbReference>
<name>A0A8B9UIZ5_9AVES</name>
<dbReference type="SMART" id="SM00055">
    <property type="entry name" value="FCH"/>
    <property type="match status" value="1"/>
</dbReference>
<organism evidence="7 8">
    <name type="scientific">Anas zonorhyncha</name>
    <name type="common">Eastern spot-billed duck</name>
    <dbReference type="NCBI Taxonomy" id="75864"/>
    <lineage>
        <taxon>Eukaryota</taxon>
        <taxon>Metazoa</taxon>
        <taxon>Chordata</taxon>
        <taxon>Craniata</taxon>
        <taxon>Vertebrata</taxon>
        <taxon>Euteleostomi</taxon>
        <taxon>Archelosauria</taxon>
        <taxon>Archosauria</taxon>
        <taxon>Dinosauria</taxon>
        <taxon>Saurischia</taxon>
        <taxon>Theropoda</taxon>
        <taxon>Coelurosauria</taxon>
        <taxon>Aves</taxon>
        <taxon>Neognathae</taxon>
        <taxon>Galloanserae</taxon>
        <taxon>Anseriformes</taxon>
        <taxon>Anatidae</taxon>
        <taxon>Anatinae</taxon>
        <taxon>Anas</taxon>
    </lineage>
</organism>
<keyword evidence="3 4" id="KW-0175">Coiled coil</keyword>
<evidence type="ECO:0000259" key="6">
    <source>
        <dbReference type="PROSITE" id="PS51741"/>
    </source>
</evidence>
<evidence type="ECO:0000313" key="8">
    <source>
        <dbReference type="Proteomes" id="UP000694549"/>
    </source>
</evidence>
<accession>A0A8B9UIZ5</accession>